<evidence type="ECO:0000313" key="2">
    <source>
        <dbReference type="EMBL" id="MBB5063262.1"/>
    </source>
</evidence>
<dbReference type="RefSeq" id="WP_184254275.1">
    <property type="nucleotide sequence ID" value="NZ_JACHIO010000005.1"/>
</dbReference>
<dbReference type="Proteomes" id="UP000584867">
    <property type="component" value="Unassembled WGS sequence"/>
</dbReference>
<protein>
    <submittedName>
        <fullName evidence="2">Uncharacterized protein (TIGR03435 family)</fullName>
    </submittedName>
</protein>
<keyword evidence="1" id="KW-0732">Signal</keyword>
<dbReference type="EMBL" id="JACHIO010000005">
    <property type="protein sequence ID" value="MBB5063262.1"/>
    <property type="molecule type" value="Genomic_DNA"/>
</dbReference>
<feature type="chain" id="PRO_5030885986" evidence="1">
    <location>
        <begin position="20"/>
        <end position="257"/>
    </location>
</feature>
<feature type="signal peptide" evidence="1">
    <location>
        <begin position="1"/>
        <end position="19"/>
    </location>
</feature>
<sequence length="257" mass="28422">MRNTLLLSFCFLACGLLPAQQTPEAPQKFAVATIKPSKPDAVALTQIRGNRFVTEGTTFIDVFKYAYNVHPDQVVGGPAWLRTDKFDILADPETENRPSSDQMKAMMRTLLTERFHLVMHREQKNLSVYALLKTTDSPKLTKSTADPNGIPAVGYDPRGELQAGNATMANFATFLQRFALDRPVVDQTGIAGHFDLVLRWTPDNFRADGKSGDLPQDMSGVPGLFTAIKEQLGLKLQLTKADTDVFVVDHVEQPSND</sequence>
<accession>A0A7W7ZNQ7</accession>
<dbReference type="Pfam" id="PF12543">
    <property type="entry name" value="DUF3738"/>
    <property type="match status" value="1"/>
</dbReference>
<comment type="caution">
    <text evidence="2">The sequence shown here is derived from an EMBL/GenBank/DDBJ whole genome shotgun (WGS) entry which is preliminary data.</text>
</comment>
<organism evidence="2 3">
    <name type="scientific">Granulicella mallensis</name>
    <dbReference type="NCBI Taxonomy" id="940614"/>
    <lineage>
        <taxon>Bacteria</taxon>
        <taxon>Pseudomonadati</taxon>
        <taxon>Acidobacteriota</taxon>
        <taxon>Terriglobia</taxon>
        <taxon>Terriglobales</taxon>
        <taxon>Acidobacteriaceae</taxon>
        <taxon>Granulicella</taxon>
    </lineage>
</organism>
<gene>
    <name evidence="2" type="ORF">HDF15_001602</name>
</gene>
<evidence type="ECO:0000313" key="3">
    <source>
        <dbReference type="Proteomes" id="UP000584867"/>
    </source>
</evidence>
<name>A0A7W7ZNQ7_9BACT</name>
<reference evidence="2 3" key="1">
    <citation type="submission" date="2020-08" db="EMBL/GenBank/DDBJ databases">
        <title>Genomic Encyclopedia of Type Strains, Phase IV (KMG-V): Genome sequencing to study the core and pangenomes of soil and plant-associated prokaryotes.</title>
        <authorList>
            <person name="Whitman W."/>
        </authorList>
    </citation>
    <scope>NUCLEOTIDE SEQUENCE [LARGE SCALE GENOMIC DNA]</scope>
    <source>
        <strain evidence="2 3">X5P3</strain>
    </source>
</reference>
<proteinExistence type="predicted"/>
<evidence type="ECO:0000256" key="1">
    <source>
        <dbReference type="SAM" id="SignalP"/>
    </source>
</evidence>
<dbReference type="NCBIfam" id="TIGR03435">
    <property type="entry name" value="Soli_TIGR03435"/>
    <property type="match status" value="1"/>
</dbReference>
<dbReference type="AlphaFoldDB" id="A0A7W7ZNQ7"/>
<dbReference type="InterPro" id="IPR017801">
    <property type="entry name" value="DUF3738"/>
</dbReference>